<feature type="region of interest" description="Disordered" evidence="1">
    <location>
        <begin position="113"/>
        <end position="137"/>
    </location>
</feature>
<gene>
    <name evidence="3" type="ORF">BUALT_Bualt07G0004300</name>
</gene>
<keyword evidence="2" id="KW-0812">Transmembrane</keyword>
<dbReference type="InterPro" id="IPR008480">
    <property type="entry name" value="DUF761_pln"/>
</dbReference>
<sequence>MAFLFVDSLPQNNSRVLQNSIKALELLLLSLGLISTLVMVKGAVNMPYSCEIVFSSLVGFWTSIRCFLSSPLYICIIINFMVVLIAASSAFHRHENEPDNHDDEIKVSFDVDMQNDVSSPPPPSPPQSFPEKDVSKNSAPLLPRDVTKVAAPPPPPLSTTTSTLYFQDDIFLSEAITSLHQNISEENHSEKAILSSLSFNEGLMFQEHEIKKTTNSLNTSENLPEPTKGIEKFARNLSHDKENEEEDTMEATWNAITGGGKQKPKKKHLKKSETWDVPPRNTTAEESQPSIPSWKELRKSETFNDAVSITRRGGLRRDPSMSIDEFNKQVEAFIKKFNDNMRLQRQESDQRFLDMVNRGH</sequence>
<proteinExistence type="predicted"/>
<evidence type="ECO:0000256" key="2">
    <source>
        <dbReference type="SAM" id="Phobius"/>
    </source>
</evidence>
<protein>
    <recommendedName>
        <fullName evidence="5">DUF4408 domain-containing protein</fullName>
    </recommendedName>
</protein>
<keyword evidence="4" id="KW-1185">Reference proteome</keyword>
<feature type="compositionally biased region" description="Pro residues" evidence="1">
    <location>
        <begin position="119"/>
        <end position="128"/>
    </location>
</feature>
<dbReference type="PANTHER" id="PTHR33098:SF76">
    <property type="entry name" value="DUF4408 DOMAIN-CONTAINING PROTEIN"/>
    <property type="match status" value="1"/>
</dbReference>
<comment type="caution">
    <text evidence="3">The sequence shown here is derived from an EMBL/GenBank/DDBJ whole genome shotgun (WGS) entry which is preliminary data.</text>
</comment>
<dbReference type="EMBL" id="WHWC01000007">
    <property type="protein sequence ID" value="KAG8378619.1"/>
    <property type="molecule type" value="Genomic_DNA"/>
</dbReference>
<evidence type="ECO:0000256" key="1">
    <source>
        <dbReference type="SAM" id="MobiDB-lite"/>
    </source>
</evidence>
<evidence type="ECO:0008006" key="5">
    <source>
        <dbReference type="Google" id="ProtNLM"/>
    </source>
</evidence>
<feature type="region of interest" description="Disordered" evidence="1">
    <location>
        <begin position="256"/>
        <end position="291"/>
    </location>
</feature>
<feature type="transmembrane region" description="Helical" evidence="2">
    <location>
        <begin position="71"/>
        <end position="91"/>
    </location>
</feature>
<keyword evidence="2" id="KW-0472">Membrane</keyword>
<feature type="transmembrane region" description="Helical" evidence="2">
    <location>
        <begin position="21"/>
        <end position="40"/>
    </location>
</feature>
<accession>A0AAV6XET7</accession>
<reference evidence="3" key="1">
    <citation type="submission" date="2019-10" db="EMBL/GenBank/DDBJ databases">
        <authorList>
            <person name="Zhang R."/>
            <person name="Pan Y."/>
            <person name="Wang J."/>
            <person name="Ma R."/>
            <person name="Yu S."/>
        </authorList>
    </citation>
    <scope>NUCLEOTIDE SEQUENCE</scope>
    <source>
        <strain evidence="3">LA-IB0</strain>
        <tissue evidence="3">Leaf</tissue>
    </source>
</reference>
<dbReference type="AlphaFoldDB" id="A0AAV6XET7"/>
<dbReference type="Proteomes" id="UP000826271">
    <property type="component" value="Unassembled WGS sequence"/>
</dbReference>
<keyword evidence="2" id="KW-1133">Transmembrane helix</keyword>
<feature type="compositionally biased region" description="Polar residues" evidence="1">
    <location>
        <begin position="280"/>
        <end position="291"/>
    </location>
</feature>
<evidence type="ECO:0000313" key="4">
    <source>
        <dbReference type="Proteomes" id="UP000826271"/>
    </source>
</evidence>
<organism evidence="3 4">
    <name type="scientific">Buddleja alternifolia</name>
    <dbReference type="NCBI Taxonomy" id="168488"/>
    <lineage>
        <taxon>Eukaryota</taxon>
        <taxon>Viridiplantae</taxon>
        <taxon>Streptophyta</taxon>
        <taxon>Embryophyta</taxon>
        <taxon>Tracheophyta</taxon>
        <taxon>Spermatophyta</taxon>
        <taxon>Magnoliopsida</taxon>
        <taxon>eudicotyledons</taxon>
        <taxon>Gunneridae</taxon>
        <taxon>Pentapetalae</taxon>
        <taxon>asterids</taxon>
        <taxon>lamiids</taxon>
        <taxon>Lamiales</taxon>
        <taxon>Scrophulariaceae</taxon>
        <taxon>Buddlejeae</taxon>
        <taxon>Buddleja</taxon>
    </lineage>
</organism>
<dbReference type="PANTHER" id="PTHR33098">
    <property type="entry name" value="COTTON FIBER (DUF761)"/>
    <property type="match status" value="1"/>
</dbReference>
<dbReference type="Pfam" id="PF05553">
    <property type="entry name" value="DUF761"/>
    <property type="match status" value="1"/>
</dbReference>
<name>A0AAV6XET7_9LAMI</name>
<evidence type="ECO:0000313" key="3">
    <source>
        <dbReference type="EMBL" id="KAG8378619.1"/>
    </source>
</evidence>